<organism evidence="2">
    <name type="scientific">uncultured Acetobacteraceae bacterium</name>
    <dbReference type="NCBI Taxonomy" id="169975"/>
    <lineage>
        <taxon>Bacteria</taxon>
        <taxon>Pseudomonadati</taxon>
        <taxon>Pseudomonadota</taxon>
        <taxon>Alphaproteobacteria</taxon>
        <taxon>Acetobacterales</taxon>
        <taxon>Acetobacteraceae</taxon>
        <taxon>environmental samples</taxon>
    </lineage>
</organism>
<dbReference type="AlphaFoldDB" id="A0A6J4HIV0"/>
<dbReference type="Gene3D" id="3.40.50.10490">
    <property type="entry name" value="Glucose-6-phosphate isomerase like protein, domain 1"/>
    <property type="match status" value="1"/>
</dbReference>
<accession>A0A6J4HIV0</accession>
<dbReference type="PROSITE" id="PS51464">
    <property type="entry name" value="SIS"/>
    <property type="match status" value="1"/>
</dbReference>
<evidence type="ECO:0000259" key="1">
    <source>
        <dbReference type="PROSITE" id="PS51464"/>
    </source>
</evidence>
<dbReference type="PANTHER" id="PTHR30390">
    <property type="entry name" value="SEDOHEPTULOSE 7-PHOSPHATE ISOMERASE / DNAA INITIATOR-ASSOCIATING FACTOR FOR REPLICATION INITIATION"/>
    <property type="match status" value="1"/>
</dbReference>
<dbReference type="PANTHER" id="PTHR30390:SF6">
    <property type="entry name" value="DNAA INITIATOR-ASSOCIATING PROTEIN DIAA"/>
    <property type="match status" value="1"/>
</dbReference>
<evidence type="ECO:0000313" key="2">
    <source>
        <dbReference type="EMBL" id="CAA9224515.1"/>
    </source>
</evidence>
<protein>
    <submittedName>
        <fullName evidence="2">Phosphoheptose isomerase</fullName>
        <ecNumber evidence="2">5.3.1.-</ecNumber>
    </submittedName>
</protein>
<dbReference type="InterPro" id="IPR035461">
    <property type="entry name" value="GmhA/DiaA"/>
</dbReference>
<reference evidence="2" key="1">
    <citation type="submission" date="2020-02" db="EMBL/GenBank/DDBJ databases">
        <authorList>
            <person name="Meier V. D."/>
        </authorList>
    </citation>
    <scope>NUCLEOTIDE SEQUENCE</scope>
    <source>
        <strain evidence="2">AVDCRST_MAG04</strain>
    </source>
</reference>
<dbReference type="InterPro" id="IPR001347">
    <property type="entry name" value="SIS_dom"/>
</dbReference>
<dbReference type="InterPro" id="IPR046348">
    <property type="entry name" value="SIS_dom_sf"/>
</dbReference>
<proteinExistence type="predicted"/>
<dbReference type="EC" id="5.3.1.-" evidence="2"/>
<name>A0A6J4HIV0_9PROT</name>
<gene>
    <name evidence="2" type="ORF">AVDCRST_MAG04-789</name>
</gene>
<dbReference type="GO" id="GO:0097367">
    <property type="term" value="F:carbohydrate derivative binding"/>
    <property type="evidence" value="ECO:0007669"/>
    <property type="project" value="InterPro"/>
</dbReference>
<dbReference type="GO" id="GO:1901135">
    <property type="term" value="P:carbohydrate derivative metabolic process"/>
    <property type="evidence" value="ECO:0007669"/>
    <property type="project" value="InterPro"/>
</dbReference>
<sequence>MPSLDAWLSEAESLIAATRRADFGPAMDRAIAATARALAAGRPLLVCGNGGSAADAQHIVTELVGRFLRERRALRAICLSNDAATITAWSNDKGFDTAFARQVEAHAEPGGVLLALSTSGNSPSVVNALEAARARGMATIGLTGKGGGRMAPLCDHLFAVPSASTPAIQQVHLCLYHCFCAGVEAAIADGTV</sequence>
<dbReference type="SUPFAM" id="SSF53697">
    <property type="entry name" value="SIS domain"/>
    <property type="match status" value="1"/>
</dbReference>
<keyword evidence="2" id="KW-0413">Isomerase</keyword>
<feature type="domain" description="SIS" evidence="1">
    <location>
        <begin position="34"/>
        <end position="191"/>
    </location>
</feature>
<dbReference type="Pfam" id="PF13580">
    <property type="entry name" value="SIS_2"/>
    <property type="match status" value="1"/>
</dbReference>
<dbReference type="CDD" id="cd05006">
    <property type="entry name" value="SIS_GmhA"/>
    <property type="match status" value="1"/>
</dbReference>
<dbReference type="GO" id="GO:0016853">
    <property type="term" value="F:isomerase activity"/>
    <property type="evidence" value="ECO:0007669"/>
    <property type="project" value="UniProtKB-KW"/>
</dbReference>
<dbReference type="EMBL" id="CADCTL010000061">
    <property type="protein sequence ID" value="CAA9224515.1"/>
    <property type="molecule type" value="Genomic_DNA"/>
</dbReference>
<dbReference type="InterPro" id="IPR050099">
    <property type="entry name" value="SIS_GmhA/DiaA_subfam"/>
</dbReference>